<evidence type="ECO:0008006" key="3">
    <source>
        <dbReference type="Google" id="ProtNLM"/>
    </source>
</evidence>
<protein>
    <recommendedName>
        <fullName evidence="3">Group II intron maturase</fullName>
    </recommendedName>
</protein>
<accession>A0ABT8GSB7</accession>
<evidence type="ECO:0000313" key="2">
    <source>
        <dbReference type="Proteomes" id="UP001172743"/>
    </source>
</evidence>
<reference evidence="1" key="1">
    <citation type="submission" date="2023-07" db="EMBL/GenBank/DDBJ databases">
        <title>Ureibacillus sp. isolated from freshwater well.</title>
        <authorList>
            <person name="Kirdat K."/>
            <person name="Bhatt A."/>
            <person name="Teware R."/>
            <person name="Bhavsar Y."/>
            <person name="Yadav A."/>
        </authorList>
    </citation>
    <scope>NUCLEOTIDE SEQUENCE</scope>
    <source>
        <strain evidence="1">BA0131</strain>
    </source>
</reference>
<evidence type="ECO:0000313" key="1">
    <source>
        <dbReference type="EMBL" id="MDN4494289.1"/>
    </source>
</evidence>
<dbReference type="EMBL" id="JAUHTQ010000008">
    <property type="protein sequence ID" value="MDN4494289.1"/>
    <property type="molecule type" value="Genomic_DNA"/>
</dbReference>
<gene>
    <name evidence="1" type="ORF">QYB95_12115</name>
</gene>
<keyword evidence="2" id="KW-1185">Reference proteome</keyword>
<comment type="caution">
    <text evidence="1">The sequence shown here is derived from an EMBL/GenBank/DDBJ whole genome shotgun (WGS) entry which is preliminary data.</text>
</comment>
<sequence length="79" mass="9990">MLRINRILTSLKRLEFDKIMSRLIKIRLVILKWRDYWAKWLEFDKKWLDYQSKWLVYQQKWRDSHKTPAVHRISTQKQS</sequence>
<dbReference type="Proteomes" id="UP001172743">
    <property type="component" value="Unassembled WGS sequence"/>
</dbReference>
<name>A0ABT8GSB7_9BACL</name>
<dbReference type="RefSeq" id="WP_301138588.1">
    <property type="nucleotide sequence ID" value="NZ_JAUHTQ010000008.1"/>
</dbReference>
<organism evidence="1 2">
    <name type="scientific">Ureibacillus aquaedulcis</name>
    <dbReference type="NCBI Taxonomy" id="3058421"/>
    <lineage>
        <taxon>Bacteria</taxon>
        <taxon>Bacillati</taxon>
        <taxon>Bacillota</taxon>
        <taxon>Bacilli</taxon>
        <taxon>Bacillales</taxon>
        <taxon>Caryophanaceae</taxon>
        <taxon>Ureibacillus</taxon>
    </lineage>
</organism>
<proteinExistence type="predicted"/>